<proteinExistence type="predicted"/>
<protein>
    <submittedName>
        <fullName evidence="1">Uncharacterized protein</fullName>
    </submittedName>
</protein>
<dbReference type="EMBL" id="FXAZ01000006">
    <property type="protein sequence ID" value="SMG55385.1"/>
    <property type="molecule type" value="Genomic_DNA"/>
</dbReference>
<keyword evidence="2" id="KW-1185">Reference proteome</keyword>
<dbReference type="Proteomes" id="UP000193834">
    <property type="component" value="Unassembled WGS sequence"/>
</dbReference>
<dbReference type="AlphaFoldDB" id="A0A1X7LNJ4"/>
<gene>
    <name evidence="1" type="ORF">SAMN06295960_3897</name>
</gene>
<organism evidence="1 2">
    <name type="scientific">Paenibacillus aquistagni</name>
    <dbReference type="NCBI Taxonomy" id="1852522"/>
    <lineage>
        <taxon>Bacteria</taxon>
        <taxon>Bacillati</taxon>
        <taxon>Bacillota</taxon>
        <taxon>Bacilli</taxon>
        <taxon>Bacillales</taxon>
        <taxon>Paenibacillaceae</taxon>
        <taxon>Paenibacillus</taxon>
    </lineage>
</organism>
<dbReference type="STRING" id="1852522.SAMN06295960_3897"/>
<evidence type="ECO:0000313" key="1">
    <source>
        <dbReference type="EMBL" id="SMG55385.1"/>
    </source>
</evidence>
<name>A0A1X7LNJ4_9BACL</name>
<sequence length="48" mass="5583">MEAVCKLDKSTCDYQTQCSRDRYLRTLTYKCTYSDGMTGTMTKYECSC</sequence>
<reference evidence="1 2" key="1">
    <citation type="submission" date="2017-04" db="EMBL/GenBank/DDBJ databases">
        <authorList>
            <person name="Afonso C.L."/>
            <person name="Miller P.J."/>
            <person name="Scott M.A."/>
            <person name="Spackman E."/>
            <person name="Goraichik I."/>
            <person name="Dimitrov K.M."/>
            <person name="Suarez D.L."/>
            <person name="Swayne D.E."/>
        </authorList>
    </citation>
    <scope>NUCLEOTIDE SEQUENCE [LARGE SCALE GENOMIC DNA]</scope>
    <source>
        <strain evidence="1 2">11</strain>
    </source>
</reference>
<accession>A0A1X7LNJ4</accession>
<evidence type="ECO:0000313" key="2">
    <source>
        <dbReference type="Proteomes" id="UP000193834"/>
    </source>
</evidence>